<sequence length="75" mass="7574">MSDVGDLVEVVWMGLLAGVGLSVTFSLVIAAVVRAGTARRDGRDGAAVLHSAIAVVAGLVCLAAVAFALITMLHK</sequence>
<feature type="transmembrane region" description="Helical" evidence="1">
    <location>
        <begin position="12"/>
        <end position="33"/>
    </location>
</feature>
<dbReference type="EMBL" id="AGUD01000240">
    <property type="protein sequence ID" value="EHN10124.1"/>
    <property type="molecule type" value="Genomic_DNA"/>
</dbReference>
<keyword evidence="1" id="KW-0472">Membrane</keyword>
<keyword evidence="1" id="KW-1133">Transmembrane helix</keyword>
<gene>
    <name evidence="2" type="ORF">PAI11_30170</name>
</gene>
<evidence type="ECO:0000313" key="3">
    <source>
        <dbReference type="Proteomes" id="UP000005143"/>
    </source>
</evidence>
<comment type="caution">
    <text evidence="2">The sequence shown here is derived from an EMBL/GenBank/DDBJ whole genome shotgun (WGS) entry which is preliminary data.</text>
</comment>
<organism evidence="2 3">
    <name type="scientific">Patulibacter medicamentivorans</name>
    <dbReference type="NCBI Taxonomy" id="1097667"/>
    <lineage>
        <taxon>Bacteria</taxon>
        <taxon>Bacillati</taxon>
        <taxon>Actinomycetota</taxon>
        <taxon>Thermoleophilia</taxon>
        <taxon>Solirubrobacterales</taxon>
        <taxon>Patulibacteraceae</taxon>
        <taxon>Patulibacter</taxon>
    </lineage>
</organism>
<dbReference type="RefSeq" id="WP_007576649.1">
    <property type="nucleotide sequence ID" value="NZ_AGUD01000240.1"/>
</dbReference>
<keyword evidence="3" id="KW-1185">Reference proteome</keyword>
<keyword evidence="1" id="KW-0812">Transmembrane</keyword>
<protein>
    <submittedName>
        <fullName evidence="2">Uncharacterized protein</fullName>
    </submittedName>
</protein>
<evidence type="ECO:0000256" key="1">
    <source>
        <dbReference type="SAM" id="Phobius"/>
    </source>
</evidence>
<proteinExistence type="predicted"/>
<name>H0E859_9ACTN</name>
<dbReference type="AlphaFoldDB" id="H0E859"/>
<evidence type="ECO:0000313" key="2">
    <source>
        <dbReference type="EMBL" id="EHN10124.1"/>
    </source>
</evidence>
<dbReference type="Proteomes" id="UP000005143">
    <property type="component" value="Unassembled WGS sequence"/>
</dbReference>
<reference evidence="2 3" key="1">
    <citation type="journal article" date="2013" name="Biodegradation">
        <title>Quantitative proteomic analysis of ibuprofen-degrading Patulibacter sp. strain I11.</title>
        <authorList>
            <person name="Almeida B."/>
            <person name="Kjeldal H."/>
            <person name="Lolas I."/>
            <person name="Knudsen A.D."/>
            <person name="Carvalho G."/>
            <person name="Nielsen K.L."/>
            <person name="Barreto Crespo M.T."/>
            <person name="Stensballe A."/>
            <person name="Nielsen J.L."/>
        </authorList>
    </citation>
    <scope>NUCLEOTIDE SEQUENCE [LARGE SCALE GENOMIC DNA]</scope>
    <source>
        <strain evidence="2 3">I11</strain>
    </source>
</reference>
<accession>H0E859</accession>
<feature type="transmembrane region" description="Helical" evidence="1">
    <location>
        <begin position="45"/>
        <end position="70"/>
    </location>
</feature>